<feature type="compositionally biased region" description="Polar residues" evidence="2">
    <location>
        <begin position="360"/>
        <end position="371"/>
    </location>
</feature>
<accession>A0A2G8LDB1</accession>
<dbReference type="PANTHER" id="PTHR23084">
    <property type="entry name" value="PHOSPHATIDYLINOSITOL-4-PHOSPHATE 5-KINASE RELATED"/>
    <property type="match status" value="1"/>
</dbReference>
<dbReference type="EMBL" id="MRZV01000119">
    <property type="protein sequence ID" value="PIK58207.1"/>
    <property type="molecule type" value="Genomic_DNA"/>
</dbReference>
<gene>
    <name evidence="3" type="ORF">BSL78_04858</name>
</gene>
<sequence>MMSSKVAREKGYIGDTRTQLRHGYGIYKYSNRFFRYEGEWKEGKKHGHGKLVMADGSFYEGEFINGEIEGHGFRKWASSGNTYSGQFCNGELNGCGVMTYGTGAVYEGEFQNNRKEGRGVMKFPDGSIYEGLFHDNVRHGEGSLTFPNGDCYIGDWVQDKRQGSGELKFHDGSLYDGQWRNDYYNGAGTFIHCSGMTYDGMWINGRPAVEAAKIVLTNPECQEITQDANFTITVEIQTEDDELVTDEEGRELHISAGFRHQVPNQGSPLLDLIEDMEETPVSTPYYDVINYPITEYSFMEERLKLMDDFGLMVPPSTGYSEAGTSPNPSAAPSIRGESPSRLEESIVNLETDKTEAPPKENTSPQEASSKPTIEETVEPEGIDVVTRSIDPPQEISNDVGEGNTEAEVKGQGEERDMSESPVPPPVSDKRSQSGKVEFENLILPGVPPTGETLPRCPPCNSLPTSAKSTKGKARGGKSRGGKVYLHSSFMFFPFTF</sequence>
<organism evidence="3 4">
    <name type="scientific">Stichopus japonicus</name>
    <name type="common">Sea cucumber</name>
    <dbReference type="NCBI Taxonomy" id="307972"/>
    <lineage>
        <taxon>Eukaryota</taxon>
        <taxon>Metazoa</taxon>
        <taxon>Echinodermata</taxon>
        <taxon>Eleutherozoa</taxon>
        <taxon>Echinozoa</taxon>
        <taxon>Holothuroidea</taxon>
        <taxon>Aspidochirotacea</taxon>
        <taxon>Aspidochirotida</taxon>
        <taxon>Stichopodidae</taxon>
        <taxon>Apostichopus</taxon>
    </lineage>
</organism>
<protein>
    <submittedName>
        <fullName evidence="3">Putative MORN repeat-containing protein 1 isoform X6</fullName>
    </submittedName>
</protein>
<dbReference type="PANTHER" id="PTHR23084:SF263">
    <property type="entry name" value="MORN REPEAT-CONTAINING PROTEIN 1"/>
    <property type="match status" value="1"/>
</dbReference>
<dbReference type="SUPFAM" id="SSF82185">
    <property type="entry name" value="Histone H3 K4-specific methyltransferase SET7/9 N-terminal domain"/>
    <property type="match status" value="2"/>
</dbReference>
<feature type="compositionally biased region" description="Basic and acidic residues" evidence="2">
    <location>
        <begin position="406"/>
        <end position="418"/>
    </location>
</feature>
<dbReference type="Gene3D" id="2.20.110.10">
    <property type="entry name" value="Histone H3 K4-specific methyltransferase SET7/9 N-terminal domain"/>
    <property type="match status" value="4"/>
</dbReference>
<dbReference type="STRING" id="307972.A0A2G8LDB1"/>
<keyword evidence="4" id="KW-1185">Reference proteome</keyword>
<dbReference type="OrthoDB" id="423343at2759"/>
<name>A0A2G8LDB1_STIJA</name>
<proteinExistence type="predicted"/>
<feature type="region of interest" description="Disordered" evidence="2">
    <location>
        <begin position="317"/>
        <end position="479"/>
    </location>
</feature>
<feature type="compositionally biased region" description="Polar residues" evidence="2">
    <location>
        <begin position="317"/>
        <end position="330"/>
    </location>
</feature>
<comment type="caution">
    <text evidence="3">The sequence shown here is derived from an EMBL/GenBank/DDBJ whole genome shotgun (WGS) entry which is preliminary data.</text>
</comment>
<dbReference type="FunFam" id="2.20.110.10:FF:000002">
    <property type="entry name" value="Phosphatidylinositol 4-phosphate 5-kinase 8"/>
    <property type="match status" value="1"/>
</dbReference>
<dbReference type="AlphaFoldDB" id="A0A2G8LDB1"/>
<keyword evidence="1" id="KW-0677">Repeat</keyword>
<evidence type="ECO:0000256" key="1">
    <source>
        <dbReference type="ARBA" id="ARBA00022737"/>
    </source>
</evidence>
<feature type="compositionally biased region" description="Basic residues" evidence="2">
    <location>
        <begin position="469"/>
        <end position="479"/>
    </location>
</feature>
<evidence type="ECO:0000256" key="2">
    <source>
        <dbReference type="SAM" id="MobiDB-lite"/>
    </source>
</evidence>
<feature type="compositionally biased region" description="Basic and acidic residues" evidence="2">
    <location>
        <begin position="338"/>
        <end position="358"/>
    </location>
</feature>
<dbReference type="Proteomes" id="UP000230750">
    <property type="component" value="Unassembled WGS sequence"/>
</dbReference>
<dbReference type="Pfam" id="PF02493">
    <property type="entry name" value="MORN"/>
    <property type="match status" value="8"/>
</dbReference>
<evidence type="ECO:0000313" key="4">
    <source>
        <dbReference type="Proteomes" id="UP000230750"/>
    </source>
</evidence>
<dbReference type="SMART" id="SM00698">
    <property type="entry name" value="MORN"/>
    <property type="match status" value="8"/>
</dbReference>
<reference evidence="3 4" key="1">
    <citation type="journal article" date="2017" name="PLoS Biol.">
        <title>The sea cucumber genome provides insights into morphological evolution and visceral regeneration.</title>
        <authorList>
            <person name="Zhang X."/>
            <person name="Sun L."/>
            <person name="Yuan J."/>
            <person name="Sun Y."/>
            <person name="Gao Y."/>
            <person name="Zhang L."/>
            <person name="Li S."/>
            <person name="Dai H."/>
            <person name="Hamel J.F."/>
            <person name="Liu C."/>
            <person name="Yu Y."/>
            <person name="Liu S."/>
            <person name="Lin W."/>
            <person name="Guo K."/>
            <person name="Jin S."/>
            <person name="Xu P."/>
            <person name="Storey K.B."/>
            <person name="Huan P."/>
            <person name="Zhang T."/>
            <person name="Zhou Y."/>
            <person name="Zhang J."/>
            <person name="Lin C."/>
            <person name="Li X."/>
            <person name="Xing L."/>
            <person name="Huo D."/>
            <person name="Sun M."/>
            <person name="Wang L."/>
            <person name="Mercier A."/>
            <person name="Li F."/>
            <person name="Yang H."/>
            <person name="Xiang J."/>
        </authorList>
    </citation>
    <scope>NUCLEOTIDE SEQUENCE [LARGE SCALE GENOMIC DNA]</scope>
    <source>
        <strain evidence="3">Shaxun</strain>
        <tissue evidence="3">Muscle</tissue>
    </source>
</reference>
<evidence type="ECO:0000313" key="3">
    <source>
        <dbReference type="EMBL" id="PIK58207.1"/>
    </source>
</evidence>
<dbReference type="InterPro" id="IPR003409">
    <property type="entry name" value="MORN"/>
</dbReference>